<comment type="cofactor">
    <cofactor evidence="1">
        <name>Mg(2+)</name>
        <dbReference type="ChEBI" id="CHEBI:18420"/>
    </cofactor>
</comment>
<comment type="caution">
    <text evidence="22">The sequence shown here is derived from an EMBL/GenBank/DDBJ whole genome shotgun (WGS) entry which is preliminary data.</text>
</comment>
<keyword evidence="10" id="KW-0479">Metal-binding</keyword>
<feature type="region of interest" description="Disordered" evidence="20">
    <location>
        <begin position="945"/>
        <end position="985"/>
    </location>
</feature>
<feature type="region of interest" description="Disordered" evidence="20">
    <location>
        <begin position="34"/>
        <end position="185"/>
    </location>
</feature>
<dbReference type="GO" id="GO:0005524">
    <property type="term" value="F:ATP binding"/>
    <property type="evidence" value="ECO:0007669"/>
    <property type="project" value="UniProtKB-KW"/>
</dbReference>
<feature type="region of interest" description="Disordered" evidence="20">
    <location>
        <begin position="616"/>
        <end position="799"/>
    </location>
</feature>
<dbReference type="InterPro" id="IPR051272">
    <property type="entry name" value="RIO-type_Ser/Thr_kinase"/>
</dbReference>
<evidence type="ECO:0000256" key="17">
    <source>
        <dbReference type="ARBA" id="ARBA00048679"/>
    </source>
</evidence>
<feature type="region of interest" description="Disordered" evidence="20">
    <location>
        <begin position="1097"/>
        <end position="1133"/>
    </location>
</feature>
<dbReference type="InterPro" id="IPR018934">
    <property type="entry name" value="RIO_dom"/>
</dbReference>
<evidence type="ECO:0000256" key="15">
    <source>
        <dbReference type="ARBA" id="ARBA00022842"/>
    </source>
</evidence>
<feature type="compositionally biased region" description="Gly residues" evidence="20">
    <location>
        <begin position="59"/>
        <end position="68"/>
    </location>
</feature>
<comment type="catalytic activity">
    <reaction evidence="16">
        <text>L-threonyl-[protein] + ATP = O-phospho-L-threonyl-[protein] + ADP + H(+)</text>
        <dbReference type="Rhea" id="RHEA:46608"/>
        <dbReference type="Rhea" id="RHEA-COMP:11060"/>
        <dbReference type="Rhea" id="RHEA-COMP:11605"/>
        <dbReference type="ChEBI" id="CHEBI:15378"/>
        <dbReference type="ChEBI" id="CHEBI:30013"/>
        <dbReference type="ChEBI" id="CHEBI:30616"/>
        <dbReference type="ChEBI" id="CHEBI:61977"/>
        <dbReference type="ChEBI" id="CHEBI:456216"/>
        <dbReference type="EC" id="2.7.11.1"/>
    </reaction>
</comment>
<keyword evidence="11" id="KW-0547">Nucleotide-binding</keyword>
<dbReference type="Proteomes" id="UP000748756">
    <property type="component" value="Unassembled WGS sequence"/>
</dbReference>
<evidence type="ECO:0000256" key="7">
    <source>
        <dbReference type="ARBA" id="ARBA00022517"/>
    </source>
</evidence>
<feature type="compositionally biased region" description="Acidic residues" evidence="20">
    <location>
        <begin position="1530"/>
        <end position="1539"/>
    </location>
</feature>
<feature type="compositionally biased region" description="Basic and acidic residues" evidence="20">
    <location>
        <begin position="658"/>
        <end position="673"/>
    </location>
</feature>
<dbReference type="FunFam" id="3.30.200.20:FF:000148">
    <property type="entry name" value="Serine/threonine-protein kinase RIO1"/>
    <property type="match status" value="1"/>
</dbReference>
<feature type="region of interest" description="Disordered" evidence="20">
    <location>
        <begin position="1445"/>
        <end position="1696"/>
    </location>
</feature>
<dbReference type="CDD" id="cd05147">
    <property type="entry name" value="RIO1_euk"/>
    <property type="match status" value="1"/>
</dbReference>
<feature type="compositionally biased region" description="Basic and acidic residues" evidence="20">
    <location>
        <begin position="157"/>
        <end position="167"/>
    </location>
</feature>
<keyword evidence="8" id="KW-0723">Serine/threonine-protein kinase</keyword>
<reference evidence="22" key="1">
    <citation type="journal article" date="2020" name="Fungal Divers.">
        <title>Resolving the Mortierellaceae phylogeny through synthesis of multi-gene phylogenetics and phylogenomics.</title>
        <authorList>
            <person name="Vandepol N."/>
            <person name="Liber J."/>
            <person name="Desiro A."/>
            <person name="Na H."/>
            <person name="Kennedy M."/>
            <person name="Barry K."/>
            <person name="Grigoriev I.V."/>
            <person name="Miller A.N."/>
            <person name="O'Donnell K."/>
            <person name="Stajich J.E."/>
            <person name="Bonito G."/>
        </authorList>
    </citation>
    <scope>NUCLEOTIDE SEQUENCE</scope>
    <source>
        <strain evidence="22">NRRL 6426</strain>
    </source>
</reference>
<evidence type="ECO:0000256" key="1">
    <source>
        <dbReference type="ARBA" id="ARBA00001946"/>
    </source>
</evidence>
<feature type="compositionally biased region" description="Low complexity" evidence="20">
    <location>
        <begin position="132"/>
        <end position="145"/>
    </location>
</feature>
<feature type="region of interest" description="Disordered" evidence="20">
    <location>
        <begin position="359"/>
        <end position="416"/>
    </location>
</feature>
<feature type="compositionally biased region" description="Basic residues" evidence="20">
    <location>
        <begin position="1674"/>
        <end position="1696"/>
    </location>
</feature>
<name>A0A9P5S451_9FUNG</name>
<feature type="compositionally biased region" description="Acidic residues" evidence="20">
    <location>
        <begin position="1556"/>
        <end position="1569"/>
    </location>
</feature>
<feature type="compositionally biased region" description="Low complexity" evidence="20">
    <location>
        <begin position="848"/>
        <end position="861"/>
    </location>
</feature>
<dbReference type="SUPFAM" id="SSF56112">
    <property type="entry name" value="Protein kinase-like (PK-like)"/>
    <property type="match status" value="1"/>
</dbReference>
<feature type="compositionally biased region" description="Acidic residues" evidence="20">
    <location>
        <begin position="970"/>
        <end position="985"/>
    </location>
</feature>
<dbReference type="PANTHER" id="PTHR45723">
    <property type="entry name" value="SERINE/THREONINE-PROTEIN KINASE RIO1"/>
    <property type="match status" value="1"/>
</dbReference>
<evidence type="ECO:0000256" key="18">
    <source>
        <dbReference type="ARBA" id="ARBA00049360"/>
    </source>
</evidence>
<keyword evidence="6" id="KW-0963">Cytoplasm</keyword>
<evidence type="ECO:0000256" key="10">
    <source>
        <dbReference type="ARBA" id="ARBA00022723"/>
    </source>
</evidence>
<feature type="compositionally biased region" description="Acidic residues" evidence="20">
    <location>
        <begin position="1500"/>
        <end position="1515"/>
    </location>
</feature>
<keyword evidence="13" id="KW-0378">Hydrolase</keyword>
<evidence type="ECO:0000256" key="13">
    <source>
        <dbReference type="ARBA" id="ARBA00022801"/>
    </source>
</evidence>
<feature type="compositionally biased region" description="Basic residues" evidence="20">
    <location>
        <begin position="1573"/>
        <end position="1582"/>
    </location>
</feature>
<evidence type="ECO:0000313" key="23">
    <source>
        <dbReference type="Proteomes" id="UP000748756"/>
    </source>
</evidence>
<dbReference type="GO" id="GO:0042254">
    <property type="term" value="P:ribosome biogenesis"/>
    <property type="evidence" value="ECO:0007669"/>
    <property type="project" value="UniProtKB-KW"/>
</dbReference>
<feature type="compositionally biased region" description="Low complexity" evidence="20">
    <location>
        <begin position="1051"/>
        <end position="1064"/>
    </location>
</feature>
<dbReference type="OrthoDB" id="205248at2759"/>
<keyword evidence="14" id="KW-0067">ATP-binding</keyword>
<feature type="compositionally biased region" description="Polar residues" evidence="20">
    <location>
        <begin position="720"/>
        <end position="735"/>
    </location>
</feature>
<dbReference type="InterPro" id="IPR000687">
    <property type="entry name" value="RIO_kinase"/>
</dbReference>
<comment type="subcellular location">
    <subcellularLocation>
        <location evidence="2">Cytoplasm</location>
    </subcellularLocation>
</comment>
<dbReference type="InterPro" id="IPR011009">
    <property type="entry name" value="Kinase-like_dom_sf"/>
</dbReference>
<feature type="region of interest" description="Disordered" evidence="20">
    <location>
        <begin position="847"/>
        <end position="867"/>
    </location>
</feature>
<dbReference type="GO" id="GO:0016787">
    <property type="term" value="F:hydrolase activity"/>
    <property type="evidence" value="ECO:0007669"/>
    <property type="project" value="UniProtKB-KW"/>
</dbReference>
<evidence type="ECO:0000256" key="4">
    <source>
        <dbReference type="ARBA" id="ARBA00012513"/>
    </source>
</evidence>
<sequence>MTISDFRAHATIASTRSETLPTKVTDVVFERQSSFKNRDVSSAVATPPMTPPPIPNASGSGGGGGGGFRASLRSLGILGPVTSSSSPSPPPTATTTLTQPRSPSSPSHSPTFSATTPLPLPVSVHPEANAVSSLSSPSSPSSPSSKQRRMSGQGLLGKDKDKDRSSRDGSPSSSPSTSKPASKNWLPGKMAFLYPKRKPSLPLQSHYLSLPVGGTAATTSSTGAGAGGMYILHSEDLSVTEFAKLAGITIVQDEDDPTTYDSQIIGNEIHEHCRRGSSTTELVPPPGGLLGLDCGTSGSAGNTLNSDRNLTVGSNGSFGGGSLRKTQIWDPQFWSDPVRDGTVMTNTTTMVSNNNLLSSASTSSLPVTSGSFATRPPVSAPVGSSAPNSPKLKPQSSLPSSDLSYEASSSSAPIHSQATAGMAKLGATTSLTLSPPVPAPQQRRRNSYSPAVLMPAAGSRTVATAAAVGGSEIDHTRHPTSSGLVSLKRADQQQLPRPASKDAIQLSQDLGRRRSFTSLTAVALELEGGVGENGQVQDLLQTGGAGEAGGAVGGEGGGDLVTPLTATTTATPYVFLEPSTPTTPATPTTPTKSSQLAIPPAPSMSHTLAMHALNTPRSRSSVPGSGGHSSRAGVSRTRSPSPSPLSRQIDLDSLESPQEEKCDPLDMPQRQERANSSMAQLLPPSLMTPPRASKGSRQCFTHGAPGKIANPTATAKGPGSANNKLTATVPPSSTGPMAHHYQRGQSMPLSFPDQQMINTQHRLPPPPPSTSSTSSASSTLASSSRSNSPSPPVRTFTPGTKVGRFTLVQERCTKHVDLLKAQQARRCASLGGEMEILTNEANGEKKGLYLSPTSSSSTSSLTKEEEDAALNSTEWVENPMLKPEENILVHVPVVAPFILNKLVKYWKEKNMARVPQRCGEPHSAVSFVHQEFAFIHTYMATITEQTPEEAEHTQQQQQQQQDVHNPNTNQEEEEEEVKDEEEEDFDSDYLNDLEDELNDFDGWDNATGDFTKQYNRLRQQLQPNKSTNPGAVVSAPAANQPRKTPSKAAKKAAAAAQAAKTSASDVIQEKSEDSTMLGDQIDALSSKFEGRLHLGETSVAAPINTPERGSVGSKKGSGDRTKNTDKSDRATSDQVLDPRTRIILFKMLNRNIIYEVNGCISTGKEANVYHARTETGEHRAIKIYKTSILVFKDRDRYVSGEYRFRHGYNKSNPRKMVKIWAEKEMRNLKRIHQAGIPSPEPLVLRMHVLVMGFLGDKNGWAYPRLKDAQIDADRYPALYFQLVKYMRIMYQTCHLVHADLSEYNILYHSKTLYIIDVSQSVEHDHPHAFNFLRMDITNVSDYFRKKRVAVMGQKELFDFITDVSIDMADESMDAELERIMTAMPVNETEAEAEKRKVDDAVFAQSYIPRHLQEVIDVERDVRKVLEGDTEELLYTKMTGIKDVDDRPAAAPVDEEKKKKKKSSKKSVAFEDDVAEEGEEAPVVGGGEEKKKKKKSKTVDVDAEDDVQEEGGEVEGEEKKKKKKKSKSVDPEAEGAEVEEGEKKKKKKSSKSAGPEAEADVVEEGGEVEGEEKKKKKKKKSKKIAAAPEPEPEVVEEEEEEVPEPAVAEAKEDHNDEAENEDNNSDEDDEDGEDDDEEYDSNDEDFKKQSRGKRNEDKDAKKERKLKSKEEAREKRKNKIPKADKKRKIKSSSSKKK</sequence>
<keyword evidence="7" id="KW-0690">Ribosome biogenesis</keyword>
<keyword evidence="23" id="KW-1185">Reference proteome</keyword>
<evidence type="ECO:0000313" key="22">
    <source>
        <dbReference type="EMBL" id="KAF9152788.1"/>
    </source>
</evidence>
<accession>A0A9P5S451</accession>
<evidence type="ECO:0000259" key="21">
    <source>
        <dbReference type="SMART" id="SM00090"/>
    </source>
</evidence>
<feature type="compositionally biased region" description="Low complexity" evidence="20">
    <location>
        <begin position="573"/>
        <end position="591"/>
    </location>
</feature>
<evidence type="ECO:0000256" key="3">
    <source>
        <dbReference type="ARBA" id="ARBA00009196"/>
    </source>
</evidence>
<feature type="compositionally biased region" description="Acidic residues" evidence="20">
    <location>
        <begin position="1614"/>
        <end position="1642"/>
    </location>
</feature>
<evidence type="ECO:0000256" key="20">
    <source>
        <dbReference type="SAM" id="MobiDB-lite"/>
    </source>
</evidence>
<evidence type="ECO:0000256" key="9">
    <source>
        <dbReference type="ARBA" id="ARBA00022679"/>
    </source>
</evidence>
<feature type="region of interest" description="Disordered" evidence="20">
    <location>
        <begin position="1022"/>
        <end position="1075"/>
    </location>
</feature>
<comment type="catalytic activity">
    <reaction evidence="17">
        <text>L-seryl-[protein] + ATP = O-phospho-L-seryl-[protein] + ADP + H(+)</text>
        <dbReference type="Rhea" id="RHEA:17989"/>
        <dbReference type="Rhea" id="RHEA-COMP:9863"/>
        <dbReference type="Rhea" id="RHEA-COMP:11604"/>
        <dbReference type="ChEBI" id="CHEBI:15378"/>
        <dbReference type="ChEBI" id="CHEBI:29999"/>
        <dbReference type="ChEBI" id="CHEBI:30616"/>
        <dbReference type="ChEBI" id="CHEBI:83421"/>
        <dbReference type="ChEBI" id="CHEBI:456216"/>
        <dbReference type="EC" id="2.7.11.1"/>
    </reaction>
</comment>
<feature type="compositionally biased region" description="Low complexity" evidence="20">
    <location>
        <begin position="617"/>
        <end position="647"/>
    </location>
</feature>
<evidence type="ECO:0000256" key="11">
    <source>
        <dbReference type="ARBA" id="ARBA00022741"/>
    </source>
</evidence>
<keyword evidence="15" id="KW-0460">Magnesium</keyword>
<feature type="compositionally biased region" description="Basic and acidic residues" evidence="20">
    <location>
        <begin position="1643"/>
        <end position="1673"/>
    </location>
</feature>
<feature type="compositionally biased region" description="Basic and acidic residues" evidence="20">
    <location>
        <begin position="1116"/>
        <end position="1133"/>
    </location>
</feature>
<evidence type="ECO:0000256" key="16">
    <source>
        <dbReference type="ARBA" id="ARBA00047899"/>
    </source>
</evidence>
<dbReference type="InterPro" id="IPR018935">
    <property type="entry name" value="RIO_kinase_CS"/>
</dbReference>
<dbReference type="PROSITE" id="PS01245">
    <property type="entry name" value="RIO1"/>
    <property type="match status" value="1"/>
</dbReference>
<dbReference type="EC" id="2.7.11.1" evidence="4"/>
<evidence type="ECO:0000256" key="6">
    <source>
        <dbReference type="ARBA" id="ARBA00022490"/>
    </source>
</evidence>
<comment type="catalytic activity">
    <reaction evidence="18">
        <text>ATP + H2O = ADP + phosphate + H(+)</text>
        <dbReference type="Rhea" id="RHEA:13065"/>
        <dbReference type="ChEBI" id="CHEBI:15377"/>
        <dbReference type="ChEBI" id="CHEBI:15378"/>
        <dbReference type="ChEBI" id="CHEBI:30616"/>
        <dbReference type="ChEBI" id="CHEBI:43474"/>
        <dbReference type="ChEBI" id="CHEBI:456216"/>
    </reaction>
</comment>
<dbReference type="SMART" id="SM00090">
    <property type="entry name" value="RIO"/>
    <property type="match status" value="1"/>
</dbReference>
<evidence type="ECO:0000256" key="5">
    <source>
        <dbReference type="ARBA" id="ARBA00016038"/>
    </source>
</evidence>
<feature type="region of interest" description="Disordered" evidence="20">
    <location>
        <begin position="573"/>
        <end position="602"/>
    </location>
</feature>
<feature type="compositionally biased region" description="Acidic residues" evidence="20">
    <location>
        <begin position="1589"/>
        <end position="1602"/>
    </location>
</feature>
<evidence type="ECO:0000256" key="8">
    <source>
        <dbReference type="ARBA" id="ARBA00022527"/>
    </source>
</evidence>
<feature type="compositionally biased region" description="Low complexity" evidence="20">
    <location>
        <begin position="168"/>
        <end position="179"/>
    </location>
</feature>
<feature type="compositionally biased region" description="Low complexity" evidence="20">
    <location>
        <begin position="69"/>
        <end position="86"/>
    </location>
</feature>
<organism evidence="22 23">
    <name type="scientific">Linnemannia schmuckeri</name>
    <dbReference type="NCBI Taxonomy" id="64567"/>
    <lineage>
        <taxon>Eukaryota</taxon>
        <taxon>Fungi</taxon>
        <taxon>Fungi incertae sedis</taxon>
        <taxon>Mucoromycota</taxon>
        <taxon>Mortierellomycotina</taxon>
        <taxon>Mortierellomycetes</taxon>
        <taxon>Mortierellales</taxon>
        <taxon>Mortierellaceae</taxon>
        <taxon>Linnemannia</taxon>
    </lineage>
</organism>
<protein>
    <recommendedName>
        <fullName evidence="5">Serine/threonine-protein kinase RIO1</fullName>
        <ecNumber evidence="4">2.7.11.1</ecNumber>
    </recommendedName>
    <alternativeName>
        <fullName evidence="19">Serine/threonine-protein kinase rio1</fullName>
    </alternativeName>
</protein>
<feature type="compositionally biased region" description="Polar residues" evidence="20">
    <location>
        <begin position="743"/>
        <end position="761"/>
    </location>
</feature>
<evidence type="ECO:0000256" key="19">
    <source>
        <dbReference type="ARBA" id="ARBA00068838"/>
    </source>
</evidence>
<feature type="compositionally biased region" description="Acidic residues" evidence="20">
    <location>
        <begin position="1469"/>
        <end position="1479"/>
    </location>
</feature>
<feature type="domain" description="RIO kinase" evidence="21">
    <location>
        <begin position="1125"/>
        <end position="1362"/>
    </location>
</feature>
<keyword evidence="12 22" id="KW-0418">Kinase</keyword>
<dbReference type="Gene3D" id="1.10.510.10">
    <property type="entry name" value="Transferase(Phosphotransferase) domain 1"/>
    <property type="match status" value="1"/>
</dbReference>
<dbReference type="GO" id="GO:0046872">
    <property type="term" value="F:metal ion binding"/>
    <property type="evidence" value="ECO:0007669"/>
    <property type="project" value="UniProtKB-KW"/>
</dbReference>
<evidence type="ECO:0000256" key="14">
    <source>
        <dbReference type="ARBA" id="ARBA00022840"/>
    </source>
</evidence>
<dbReference type="GO" id="GO:0004674">
    <property type="term" value="F:protein serine/threonine kinase activity"/>
    <property type="evidence" value="ECO:0007669"/>
    <property type="project" value="UniProtKB-KW"/>
</dbReference>
<dbReference type="Gene3D" id="3.30.200.20">
    <property type="entry name" value="Phosphorylase Kinase, domain 1"/>
    <property type="match status" value="1"/>
</dbReference>
<gene>
    <name evidence="22" type="primary">RIOK1</name>
    <name evidence="22" type="ORF">BG015_004689</name>
</gene>
<evidence type="ECO:0000256" key="12">
    <source>
        <dbReference type="ARBA" id="ARBA00022777"/>
    </source>
</evidence>
<keyword evidence="9" id="KW-0808">Transferase</keyword>
<comment type="similarity">
    <text evidence="3">Belongs to the protein kinase superfamily. RIO-type Ser/Thr kinase family.</text>
</comment>
<dbReference type="EMBL" id="JAAAUQ010000219">
    <property type="protein sequence ID" value="KAF9152788.1"/>
    <property type="molecule type" value="Genomic_DNA"/>
</dbReference>
<proteinExistence type="inferred from homology"/>
<dbReference type="Pfam" id="PF01163">
    <property type="entry name" value="RIO1"/>
    <property type="match status" value="1"/>
</dbReference>
<evidence type="ECO:0000256" key="2">
    <source>
        <dbReference type="ARBA" id="ARBA00004496"/>
    </source>
</evidence>
<dbReference type="GO" id="GO:0005737">
    <property type="term" value="C:cytoplasm"/>
    <property type="evidence" value="ECO:0007669"/>
    <property type="project" value="UniProtKB-SubCell"/>
</dbReference>
<feature type="compositionally biased region" description="Low complexity" evidence="20">
    <location>
        <begin position="93"/>
        <end position="117"/>
    </location>
</feature>
<feature type="compositionally biased region" description="Low complexity" evidence="20">
    <location>
        <begin position="770"/>
        <end position="788"/>
    </location>
</feature>
<dbReference type="FunFam" id="1.10.510.10:FF:000232">
    <property type="entry name" value="Serine/threonine-protein kinase RIO1"/>
    <property type="match status" value="1"/>
</dbReference>